<keyword evidence="5" id="KW-0235">DNA replication</keyword>
<dbReference type="SMART" id="SM00532">
    <property type="entry name" value="LIGANc"/>
    <property type="match status" value="1"/>
</dbReference>
<dbReference type="PANTHER" id="PTHR23389:SF9">
    <property type="entry name" value="DNA LIGASE"/>
    <property type="match status" value="1"/>
</dbReference>
<dbReference type="PROSITE" id="PS50172">
    <property type="entry name" value="BRCT"/>
    <property type="match status" value="1"/>
</dbReference>
<accession>A0A3B1C5A9</accession>
<dbReference type="GO" id="GO:0003911">
    <property type="term" value="F:DNA ligase (NAD+) activity"/>
    <property type="evidence" value="ECO:0007669"/>
    <property type="project" value="UniProtKB-EC"/>
</dbReference>
<evidence type="ECO:0000256" key="6">
    <source>
        <dbReference type="ARBA" id="ARBA00022723"/>
    </source>
</evidence>
<dbReference type="InterPro" id="IPR004150">
    <property type="entry name" value="NAD_DNA_ligase_OB"/>
</dbReference>
<proteinExistence type="inferred from homology"/>
<evidence type="ECO:0000256" key="7">
    <source>
        <dbReference type="ARBA" id="ARBA00022763"/>
    </source>
</evidence>
<evidence type="ECO:0000313" key="14">
    <source>
        <dbReference type="EMBL" id="VAX18060.1"/>
    </source>
</evidence>
<dbReference type="InterPro" id="IPR013839">
    <property type="entry name" value="DNAligase_adenylation"/>
</dbReference>
<evidence type="ECO:0000256" key="2">
    <source>
        <dbReference type="ARBA" id="ARBA00004067"/>
    </source>
</evidence>
<dbReference type="NCBIfam" id="NF005932">
    <property type="entry name" value="PRK07956.1"/>
    <property type="match status" value="1"/>
</dbReference>
<sequence>MAEDIKLKINRLREEIRRHERLYYIEDNPEISDTEFDALMRELIELETSHPDLLTKDSPSQRVGGAPVSQLATVRHNPNVPMLSLDNANSFAQLEEFHNRIVKNLGDESFEYAIEPKIDGLGVSLTYEDGVFIRGATRGDGVSGEDITANLKTIGSIPLHVKIVEGMERFEVRGEVYLSREAFDRINADREAEGKSIFANPRNAAAGSLRLLDSRITASRPLDMFVYKLIVTDENGRPKLIPQADSHFAAMKLLASLGFRTQDVRLLTSLDEVAKVIAEYEEKRNSLGYDIDGMVIKINSFRQREELGSTTKYPRWAIAYKFPAQQVTTIILDITTQVGRTGAITPVADLKPVQVGGVTVSRATLHNEDEIKRKDIRIGDTVFIERAGDVIPKVVKVVEAKRTGSEKVFEMPTKCPECGADVFRPEGEVVARCTGSACPAQLKEKLRHFTTRNAMDIDYVGPAIIDQLLDAKLIHDAADLYYLTREQLEGLPRMAEKSADNVVRAIAASKDRSLNRLIFALGIRYVGARIATVLSQSFADLDGLMAALQEDLEKIHEIGPRVAASVVIFFSQKDNRDLVEKLREAGVNFKGEDAPTDRTLAGKQFVLTGALSSMTRSEAKMKIESLGGRVTSLVTKKTGYVVSGKDPGSKAKKARELGIEILDEDEFLRMVGE</sequence>
<dbReference type="AlphaFoldDB" id="A0A3B1C5A9"/>
<dbReference type="PIRSF" id="PIRSF001604">
    <property type="entry name" value="LigA"/>
    <property type="match status" value="1"/>
</dbReference>
<keyword evidence="7" id="KW-0227">DNA damage</keyword>
<reference evidence="14" key="1">
    <citation type="submission" date="2018-06" db="EMBL/GenBank/DDBJ databases">
        <authorList>
            <person name="Zhirakovskaya E."/>
        </authorList>
    </citation>
    <scope>NUCLEOTIDE SEQUENCE</scope>
</reference>
<dbReference type="Gene3D" id="1.10.150.20">
    <property type="entry name" value="5' to 3' exonuclease, C-terminal subdomain"/>
    <property type="match status" value="2"/>
</dbReference>
<dbReference type="Pfam" id="PF01653">
    <property type="entry name" value="DNA_ligase_aden"/>
    <property type="match status" value="1"/>
</dbReference>
<comment type="catalytic activity">
    <reaction evidence="12">
        <text>NAD(+) + (deoxyribonucleotide)n-3'-hydroxyl + 5'-phospho-(deoxyribonucleotide)m = (deoxyribonucleotide)n+m + AMP + beta-nicotinamide D-nucleotide.</text>
        <dbReference type="EC" id="6.5.1.2"/>
    </reaction>
</comment>
<dbReference type="InterPro" id="IPR004149">
    <property type="entry name" value="Znf_DNAligase_C4"/>
</dbReference>
<organism evidence="14">
    <name type="scientific">hydrothermal vent metagenome</name>
    <dbReference type="NCBI Taxonomy" id="652676"/>
    <lineage>
        <taxon>unclassified sequences</taxon>
        <taxon>metagenomes</taxon>
        <taxon>ecological metagenomes</taxon>
    </lineage>
</organism>
<dbReference type="SUPFAM" id="SSF50249">
    <property type="entry name" value="Nucleic acid-binding proteins"/>
    <property type="match status" value="1"/>
</dbReference>
<dbReference type="SUPFAM" id="SSF52113">
    <property type="entry name" value="BRCT domain"/>
    <property type="match status" value="1"/>
</dbReference>
<dbReference type="GO" id="GO:0006260">
    <property type="term" value="P:DNA replication"/>
    <property type="evidence" value="ECO:0007669"/>
    <property type="project" value="UniProtKB-KW"/>
</dbReference>
<dbReference type="Gene3D" id="3.40.50.10190">
    <property type="entry name" value="BRCT domain"/>
    <property type="match status" value="1"/>
</dbReference>
<dbReference type="HAMAP" id="MF_01588">
    <property type="entry name" value="DNA_ligase_A"/>
    <property type="match status" value="1"/>
</dbReference>
<dbReference type="PROSITE" id="PS01056">
    <property type="entry name" value="DNA_LIGASE_N2"/>
    <property type="match status" value="1"/>
</dbReference>
<dbReference type="FunFam" id="1.10.150.20:FF:000007">
    <property type="entry name" value="DNA ligase"/>
    <property type="match status" value="1"/>
</dbReference>
<dbReference type="CDD" id="cd17748">
    <property type="entry name" value="BRCT_DNA_ligase_like"/>
    <property type="match status" value="1"/>
</dbReference>
<dbReference type="InterPro" id="IPR013840">
    <property type="entry name" value="DNAligase_N"/>
</dbReference>
<dbReference type="GO" id="GO:0006281">
    <property type="term" value="P:DNA repair"/>
    <property type="evidence" value="ECO:0007669"/>
    <property type="project" value="UniProtKB-KW"/>
</dbReference>
<dbReference type="InterPro" id="IPR003583">
    <property type="entry name" value="Hlx-hairpin-Hlx_DNA-bd_motif"/>
</dbReference>
<dbReference type="NCBIfam" id="TIGR00575">
    <property type="entry name" value="dnlj"/>
    <property type="match status" value="1"/>
</dbReference>
<comment type="function">
    <text evidence="2">DNA ligase that catalyzes the formation of phosphodiester linkages between 5'-phosphoryl and 3'-hydroxyl groups in double-stranded DNA using NAD as a coenzyme and as the energy source for the reaction. It is essential for DNA replication and repair of damaged DNA.</text>
</comment>
<dbReference type="InterPro" id="IPR033136">
    <property type="entry name" value="DNA_ligase_CS"/>
</dbReference>
<evidence type="ECO:0000256" key="1">
    <source>
        <dbReference type="ARBA" id="ARBA00001946"/>
    </source>
</evidence>
<name>A0A3B1C5A9_9ZZZZ</name>
<dbReference type="InterPro" id="IPR018239">
    <property type="entry name" value="DNA_ligase_AS"/>
</dbReference>
<evidence type="ECO:0000256" key="9">
    <source>
        <dbReference type="ARBA" id="ARBA00022842"/>
    </source>
</evidence>
<dbReference type="FunFam" id="2.40.50.140:FF:000012">
    <property type="entry name" value="DNA ligase"/>
    <property type="match status" value="1"/>
</dbReference>
<dbReference type="InterPro" id="IPR012340">
    <property type="entry name" value="NA-bd_OB-fold"/>
</dbReference>
<dbReference type="SUPFAM" id="SSF56091">
    <property type="entry name" value="DNA ligase/mRNA capping enzyme, catalytic domain"/>
    <property type="match status" value="1"/>
</dbReference>
<dbReference type="FunFam" id="1.10.150.20:FF:000006">
    <property type="entry name" value="DNA ligase"/>
    <property type="match status" value="1"/>
</dbReference>
<evidence type="ECO:0000256" key="11">
    <source>
        <dbReference type="ARBA" id="ARBA00023204"/>
    </source>
</evidence>
<dbReference type="Pfam" id="PF03119">
    <property type="entry name" value="DNA_ligase_ZBD"/>
    <property type="match status" value="1"/>
</dbReference>
<keyword evidence="6" id="KW-0479">Metal-binding</keyword>
<keyword evidence="8" id="KW-0862">Zinc</keyword>
<dbReference type="FunFam" id="1.10.287.610:FF:000002">
    <property type="entry name" value="DNA ligase"/>
    <property type="match status" value="1"/>
</dbReference>
<dbReference type="InterPro" id="IPR010994">
    <property type="entry name" value="RuvA_2-like"/>
</dbReference>
<dbReference type="PANTHER" id="PTHR23389">
    <property type="entry name" value="CHROMOSOME TRANSMISSION FIDELITY FACTOR 18"/>
    <property type="match status" value="1"/>
</dbReference>
<dbReference type="FunFam" id="3.30.470.30:FF:000001">
    <property type="entry name" value="DNA ligase"/>
    <property type="match status" value="1"/>
</dbReference>
<dbReference type="InterPro" id="IPR036420">
    <property type="entry name" value="BRCT_dom_sf"/>
</dbReference>
<dbReference type="SMART" id="SM00278">
    <property type="entry name" value="HhH1"/>
    <property type="match status" value="3"/>
</dbReference>
<evidence type="ECO:0000256" key="3">
    <source>
        <dbReference type="ARBA" id="ARBA00012722"/>
    </source>
</evidence>
<gene>
    <name evidence="14" type="ORF">MNBD_NITROSPINAE04-1414</name>
</gene>
<dbReference type="SMART" id="SM00292">
    <property type="entry name" value="BRCT"/>
    <property type="match status" value="1"/>
</dbReference>
<dbReference type="EC" id="6.5.1.2" evidence="3"/>
<dbReference type="InterPro" id="IPR001357">
    <property type="entry name" value="BRCT_dom"/>
</dbReference>
<dbReference type="Gene3D" id="2.40.50.140">
    <property type="entry name" value="Nucleic acid-binding proteins"/>
    <property type="match status" value="1"/>
</dbReference>
<dbReference type="SUPFAM" id="SSF47781">
    <property type="entry name" value="RuvA domain 2-like"/>
    <property type="match status" value="1"/>
</dbReference>
<feature type="domain" description="BRCT" evidence="13">
    <location>
        <begin position="595"/>
        <end position="673"/>
    </location>
</feature>
<evidence type="ECO:0000256" key="5">
    <source>
        <dbReference type="ARBA" id="ARBA00022705"/>
    </source>
</evidence>
<evidence type="ECO:0000256" key="8">
    <source>
        <dbReference type="ARBA" id="ARBA00022833"/>
    </source>
</evidence>
<evidence type="ECO:0000259" key="13">
    <source>
        <dbReference type="PROSITE" id="PS50172"/>
    </source>
</evidence>
<dbReference type="EMBL" id="UOGA01000114">
    <property type="protein sequence ID" value="VAX18060.1"/>
    <property type="molecule type" value="Genomic_DNA"/>
</dbReference>
<keyword evidence="9" id="KW-0460">Magnesium</keyword>
<dbReference type="Pfam" id="PF03120">
    <property type="entry name" value="OB_DNA_ligase"/>
    <property type="match status" value="1"/>
</dbReference>
<keyword evidence="10" id="KW-0520">NAD</keyword>
<dbReference type="InterPro" id="IPR001679">
    <property type="entry name" value="DNA_ligase"/>
</dbReference>
<keyword evidence="11" id="KW-0234">DNA repair</keyword>
<dbReference type="Pfam" id="PF22745">
    <property type="entry name" value="Nlig-Ia"/>
    <property type="match status" value="1"/>
</dbReference>
<dbReference type="PROSITE" id="PS01055">
    <property type="entry name" value="DNA_LIGASE_N1"/>
    <property type="match status" value="1"/>
</dbReference>
<dbReference type="InterPro" id="IPR041663">
    <property type="entry name" value="DisA/LigA_HHH"/>
</dbReference>
<dbReference type="Gene3D" id="6.20.10.30">
    <property type="match status" value="1"/>
</dbReference>
<evidence type="ECO:0000256" key="10">
    <source>
        <dbReference type="ARBA" id="ARBA00023027"/>
    </source>
</evidence>
<comment type="cofactor">
    <cofactor evidence="1">
        <name>Mg(2+)</name>
        <dbReference type="ChEBI" id="CHEBI:18420"/>
    </cofactor>
</comment>
<dbReference type="CDD" id="cd00114">
    <property type="entry name" value="LIGANc"/>
    <property type="match status" value="1"/>
</dbReference>
<dbReference type="Gene3D" id="3.30.470.30">
    <property type="entry name" value="DNA ligase/mRNA capping enzyme"/>
    <property type="match status" value="1"/>
</dbReference>
<protein>
    <recommendedName>
        <fullName evidence="3">DNA ligase (NAD(+))</fullName>
        <ecNumber evidence="3">6.5.1.2</ecNumber>
    </recommendedName>
</protein>
<dbReference type="Pfam" id="PF00533">
    <property type="entry name" value="BRCT"/>
    <property type="match status" value="1"/>
</dbReference>
<evidence type="ECO:0000256" key="12">
    <source>
        <dbReference type="ARBA" id="ARBA00034005"/>
    </source>
</evidence>
<dbReference type="Gene3D" id="1.10.287.610">
    <property type="entry name" value="Helix hairpin bin"/>
    <property type="match status" value="1"/>
</dbReference>
<dbReference type="GO" id="GO:0003677">
    <property type="term" value="F:DNA binding"/>
    <property type="evidence" value="ECO:0007669"/>
    <property type="project" value="InterPro"/>
</dbReference>
<dbReference type="Pfam" id="PF12826">
    <property type="entry name" value="HHH_2"/>
    <property type="match status" value="1"/>
</dbReference>
<dbReference type="GO" id="GO:0046872">
    <property type="term" value="F:metal ion binding"/>
    <property type="evidence" value="ECO:0007669"/>
    <property type="project" value="UniProtKB-KW"/>
</dbReference>
<dbReference type="GO" id="GO:0005829">
    <property type="term" value="C:cytosol"/>
    <property type="evidence" value="ECO:0007669"/>
    <property type="project" value="TreeGrafter"/>
</dbReference>
<evidence type="ECO:0000256" key="4">
    <source>
        <dbReference type="ARBA" id="ARBA00022598"/>
    </source>
</evidence>
<keyword evidence="4 14" id="KW-0436">Ligase</keyword>
<dbReference type="Pfam" id="PF14520">
    <property type="entry name" value="HHH_5"/>
    <property type="match status" value="1"/>
</dbReference>